<evidence type="ECO:0000256" key="1">
    <source>
        <dbReference type="SAM" id="MobiDB-lite"/>
    </source>
</evidence>
<protein>
    <submittedName>
        <fullName evidence="3">Uncharacterized protein</fullName>
    </submittedName>
</protein>
<keyword evidence="2" id="KW-1133">Transmembrane helix</keyword>
<keyword evidence="2" id="KW-0472">Membrane</keyword>
<evidence type="ECO:0000313" key="3">
    <source>
        <dbReference type="EMBL" id="VEL13573.1"/>
    </source>
</evidence>
<dbReference type="Proteomes" id="UP000784294">
    <property type="component" value="Unassembled WGS sequence"/>
</dbReference>
<dbReference type="EMBL" id="CAAALY010018210">
    <property type="protein sequence ID" value="VEL13573.1"/>
    <property type="molecule type" value="Genomic_DNA"/>
</dbReference>
<comment type="caution">
    <text evidence="3">The sequence shown here is derived from an EMBL/GenBank/DDBJ whole genome shotgun (WGS) entry which is preliminary data.</text>
</comment>
<proteinExistence type="predicted"/>
<sequence length="134" mass="14386">MNECSYAIRPQTDCSVVAFSDSNSLSPHGPGGASIGPPPPSPGGSRRAPLPPSLGPIKPTNIQSSSGPIPSRPAPSIPGRFPPAPLQLPQTAPPSMASPLIPQYVIIHLDRLKNLLFFSRYYFYFSLFYFFSTS</sequence>
<feature type="transmembrane region" description="Helical" evidence="2">
    <location>
        <begin position="115"/>
        <end position="132"/>
    </location>
</feature>
<organism evidence="3 4">
    <name type="scientific">Protopolystoma xenopodis</name>
    <dbReference type="NCBI Taxonomy" id="117903"/>
    <lineage>
        <taxon>Eukaryota</taxon>
        <taxon>Metazoa</taxon>
        <taxon>Spiralia</taxon>
        <taxon>Lophotrochozoa</taxon>
        <taxon>Platyhelminthes</taxon>
        <taxon>Monogenea</taxon>
        <taxon>Polyopisthocotylea</taxon>
        <taxon>Polystomatidea</taxon>
        <taxon>Polystomatidae</taxon>
        <taxon>Protopolystoma</taxon>
    </lineage>
</organism>
<name>A0A3S5ADE1_9PLAT</name>
<keyword evidence="4" id="KW-1185">Reference proteome</keyword>
<keyword evidence="2" id="KW-0812">Transmembrane</keyword>
<feature type="compositionally biased region" description="Pro residues" evidence="1">
    <location>
        <begin position="70"/>
        <end position="86"/>
    </location>
</feature>
<accession>A0A3S5ADE1</accession>
<reference evidence="3" key="1">
    <citation type="submission" date="2018-11" db="EMBL/GenBank/DDBJ databases">
        <authorList>
            <consortium name="Pathogen Informatics"/>
        </authorList>
    </citation>
    <scope>NUCLEOTIDE SEQUENCE</scope>
</reference>
<evidence type="ECO:0000256" key="2">
    <source>
        <dbReference type="SAM" id="Phobius"/>
    </source>
</evidence>
<dbReference type="AlphaFoldDB" id="A0A3S5ADE1"/>
<evidence type="ECO:0000313" key="4">
    <source>
        <dbReference type="Proteomes" id="UP000784294"/>
    </source>
</evidence>
<feature type="region of interest" description="Disordered" evidence="1">
    <location>
        <begin position="19"/>
        <end position="89"/>
    </location>
</feature>
<gene>
    <name evidence="3" type="ORF">PXEA_LOCUS7013</name>
</gene>